<accession>A0A8T9AYP0</accession>
<organism evidence="3 4">
    <name type="scientific">Lachnellula arida</name>
    <dbReference type="NCBI Taxonomy" id="1316785"/>
    <lineage>
        <taxon>Eukaryota</taxon>
        <taxon>Fungi</taxon>
        <taxon>Dikarya</taxon>
        <taxon>Ascomycota</taxon>
        <taxon>Pezizomycotina</taxon>
        <taxon>Leotiomycetes</taxon>
        <taxon>Helotiales</taxon>
        <taxon>Lachnaceae</taxon>
        <taxon>Lachnellula</taxon>
    </lineage>
</organism>
<sequence length="168" mass="19441">KLDYPGAGPYKIIQQVGNAFKLQLPESMKIHPIFSPDRLRKAAQNPLPEQKNPAPPPVNITGDDEWEVQEILASKGRKNLYYRVKWLNRDEDLQWYPASDCKYAPHKVRNYHLANPTRPGPPARLFEWLEAWEDGRDDYDDLDSNTIMNTRSRTTFFRGGGTVTELEE</sequence>
<dbReference type="Proteomes" id="UP000469559">
    <property type="component" value="Unassembled WGS sequence"/>
</dbReference>
<keyword evidence="4" id="KW-1185">Reference proteome</keyword>
<dbReference type="SUPFAM" id="SSF54160">
    <property type="entry name" value="Chromo domain-like"/>
    <property type="match status" value="1"/>
</dbReference>
<dbReference type="GO" id="GO:0006338">
    <property type="term" value="P:chromatin remodeling"/>
    <property type="evidence" value="ECO:0007669"/>
    <property type="project" value="UniProtKB-ARBA"/>
</dbReference>
<evidence type="ECO:0000256" key="1">
    <source>
        <dbReference type="ARBA" id="ARBA00011353"/>
    </source>
</evidence>
<dbReference type="SMART" id="SM00298">
    <property type="entry name" value="CHROMO"/>
    <property type="match status" value="1"/>
</dbReference>
<proteinExistence type="predicted"/>
<reference evidence="3 4" key="1">
    <citation type="submission" date="2018-05" db="EMBL/GenBank/DDBJ databases">
        <title>Whole genome sequencing for identification of molecular markers to develop diagnostic detection tools for the regulated plant pathogen Lachnellula willkommii.</title>
        <authorList>
            <person name="Giroux E."/>
            <person name="Bilodeau G."/>
        </authorList>
    </citation>
    <scope>NUCLEOTIDE SEQUENCE [LARGE SCALE GENOMIC DNA]</scope>
    <source>
        <strain evidence="3 4">CBS 203.66</strain>
    </source>
</reference>
<dbReference type="Gene3D" id="2.40.50.40">
    <property type="match status" value="1"/>
</dbReference>
<evidence type="ECO:0000259" key="2">
    <source>
        <dbReference type="PROSITE" id="PS50013"/>
    </source>
</evidence>
<dbReference type="AlphaFoldDB" id="A0A8T9AYP0"/>
<dbReference type="InterPro" id="IPR016197">
    <property type="entry name" value="Chromo-like_dom_sf"/>
</dbReference>
<comment type="caution">
    <text evidence="3">The sequence shown here is derived from an EMBL/GenBank/DDBJ whole genome shotgun (WGS) entry which is preliminary data.</text>
</comment>
<feature type="domain" description="Chromo" evidence="2">
    <location>
        <begin position="66"/>
        <end position="123"/>
    </location>
</feature>
<feature type="non-terminal residue" evidence="3">
    <location>
        <position position="1"/>
    </location>
</feature>
<protein>
    <recommendedName>
        <fullName evidence="2">Chromo domain-containing protein</fullName>
    </recommendedName>
</protein>
<dbReference type="EMBL" id="QGMF01002134">
    <property type="protein sequence ID" value="TVY12495.1"/>
    <property type="molecule type" value="Genomic_DNA"/>
</dbReference>
<dbReference type="InterPro" id="IPR000953">
    <property type="entry name" value="Chromo/chromo_shadow_dom"/>
</dbReference>
<evidence type="ECO:0000313" key="4">
    <source>
        <dbReference type="Proteomes" id="UP000469559"/>
    </source>
</evidence>
<gene>
    <name evidence="3" type="ORF">LARI1_G009650</name>
</gene>
<comment type="subunit">
    <text evidence="1">Component of the NuA4 histone acetyltransferase complex.</text>
</comment>
<dbReference type="CDD" id="cd00024">
    <property type="entry name" value="CD_CSD"/>
    <property type="match status" value="1"/>
</dbReference>
<name>A0A8T9AYP0_9HELO</name>
<dbReference type="PROSITE" id="PS50013">
    <property type="entry name" value="CHROMO_2"/>
    <property type="match status" value="1"/>
</dbReference>
<dbReference type="OrthoDB" id="3506412at2759"/>
<evidence type="ECO:0000313" key="3">
    <source>
        <dbReference type="EMBL" id="TVY12495.1"/>
    </source>
</evidence>